<evidence type="ECO:0000313" key="4">
    <source>
        <dbReference type="Proteomes" id="UP000487649"/>
    </source>
</evidence>
<dbReference type="InterPro" id="IPR000086">
    <property type="entry name" value="NUDIX_hydrolase_dom"/>
</dbReference>
<keyword evidence="2" id="KW-0378">Hydrolase</keyword>
<dbReference type="InterPro" id="IPR020084">
    <property type="entry name" value="NUDIX_hydrolase_CS"/>
</dbReference>
<sequence length="181" mass="21036">MMNLEEKQVSTKTYYTNPFLKVTEDEVILPDQKEAKRVVVHHPGGVNLIALDEENRLLLVEQYRYPVGKTTLETPAGKIEPGEETIITARRELEEETGYTCDCLERVGRFATSPGFCNEYIENFFAKNIQKLDHKVAGDDDEFLNLYRVTKEEAIQYIESGFICDFKTIYAIQYLMMHHIW</sequence>
<dbReference type="GO" id="GO:0006753">
    <property type="term" value="P:nucleoside phosphate metabolic process"/>
    <property type="evidence" value="ECO:0007669"/>
    <property type="project" value="TreeGrafter"/>
</dbReference>
<evidence type="ECO:0000256" key="2">
    <source>
        <dbReference type="ARBA" id="ARBA00022801"/>
    </source>
</evidence>
<dbReference type="AlphaFoldDB" id="A0A173SPK1"/>
<dbReference type="PANTHER" id="PTHR11839:SF18">
    <property type="entry name" value="NUDIX HYDROLASE DOMAIN-CONTAINING PROTEIN"/>
    <property type="match status" value="1"/>
</dbReference>
<name>A0A173SPK1_9FIRM</name>
<dbReference type="PANTHER" id="PTHR11839">
    <property type="entry name" value="UDP/ADP-SUGAR PYROPHOSPHATASE"/>
    <property type="match status" value="1"/>
</dbReference>
<evidence type="ECO:0000313" key="3">
    <source>
        <dbReference type="EMBL" id="MTK21682.1"/>
    </source>
</evidence>
<dbReference type="Proteomes" id="UP000487649">
    <property type="component" value="Unassembled WGS sequence"/>
</dbReference>
<reference evidence="3 4" key="1">
    <citation type="journal article" date="2019" name="Nat. Med.">
        <title>A library of human gut bacterial isolates paired with longitudinal multiomics data enables mechanistic microbiome research.</title>
        <authorList>
            <person name="Poyet M."/>
            <person name="Groussin M."/>
            <person name="Gibbons S.M."/>
            <person name="Avila-Pacheco J."/>
            <person name="Jiang X."/>
            <person name="Kearney S.M."/>
            <person name="Perrotta A.R."/>
            <person name="Berdy B."/>
            <person name="Zhao S."/>
            <person name="Lieberman T.D."/>
            <person name="Swanson P.K."/>
            <person name="Smith M."/>
            <person name="Roesemann S."/>
            <person name="Alexander J.E."/>
            <person name="Rich S.A."/>
            <person name="Livny J."/>
            <person name="Vlamakis H."/>
            <person name="Clish C."/>
            <person name="Bullock K."/>
            <person name="Deik A."/>
            <person name="Scott J."/>
            <person name="Pierce K.A."/>
            <person name="Xavier R.J."/>
            <person name="Alm E.J."/>
        </authorList>
    </citation>
    <scope>NUCLEOTIDE SEQUENCE [LARGE SCALE GENOMIC DNA]</scope>
    <source>
        <strain evidence="3 4">BIOML-A198</strain>
    </source>
</reference>
<dbReference type="GO" id="GO:0005829">
    <property type="term" value="C:cytosol"/>
    <property type="evidence" value="ECO:0007669"/>
    <property type="project" value="TreeGrafter"/>
</dbReference>
<dbReference type="EMBL" id="WMQE01000021">
    <property type="protein sequence ID" value="MTK21682.1"/>
    <property type="molecule type" value="Genomic_DNA"/>
</dbReference>
<dbReference type="OrthoDB" id="9806150at2"/>
<dbReference type="RefSeq" id="WP_006785577.1">
    <property type="nucleotide sequence ID" value="NZ_CABJBH010000004.1"/>
</dbReference>
<organism evidence="3 4">
    <name type="scientific">Turicibacter sanguinis</name>
    <dbReference type="NCBI Taxonomy" id="154288"/>
    <lineage>
        <taxon>Bacteria</taxon>
        <taxon>Bacillati</taxon>
        <taxon>Bacillota</taxon>
        <taxon>Erysipelotrichia</taxon>
        <taxon>Erysipelotrichales</taxon>
        <taxon>Turicibacteraceae</taxon>
        <taxon>Turicibacter</taxon>
    </lineage>
</organism>
<dbReference type="PROSITE" id="PS00893">
    <property type="entry name" value="NUDIX_BOX"/>
    <property type="match status" value="1"/>
</dbReference>
<dbReference type="FunFam" id="3.90.79.10:FF:000024">
    <property type="entry name" value="ADP-ribose pyrophosphatase"/>
    <property type="match status" value="1"/>
</dbReference>
<dbReference type="Gene3D" id="3.90.79.10">
    <property type="entry name" value="Nucleoside Triphosphate Pyrophosphohydrolase"/>
    <property type="match status" value="1"/>
</dbReference>
<gene>
    <name evidence="3" type="ORF">GMA92_09650</name>
</gene>
<comment type="caution">
    <text evidence="3">The sequence shown here is derived from an EMBL/GenBank/DDBJ whole genome shotgun (WGS) entry which is preliminary data.</text>
</comment>
<dbReference type="CDD" id="cd03424">
    <property type="entry name" value="NUDIX_ADPRase_Nudt5_UGPPase_Nudt14"/>
    <property type="match status" value="1"/>
</dbReference>
<dbReference type="Pfam" id="PF00293">
    <property type="entry name" value="NUDIX"/>
    <property type="match status" value="1"/>
</dbReference>
<dbReference type="PROSITE" id="PS51462">
    <property type="entry name" value="NUDIX"/>
    <property type="match status" value="1"/>
</dbReference>
<dbReference type="InterPro" id="IPR015797">
    <property type="entry name" value="NUDIX_hydrolase-like_dom_sf"/>
</dbReference>
<protein>
    <submittedName>
        <fullName evidence="3">NUDIX domain-containing protein</fullName>
    </submittedName>
</protein>
<comment type="cofactor">
    <cofactor evidence="1">
        <name>Mg(2+)</name>
        <dbReference type="ChEBI" id="CHEBI:18420"/>
    </cofactor>
</comment>
<dbReference type="GO" id="GO:0016787">
    <property type="term" value="F:hydrolase activity"/>
    <property type="evidence" value="ECO:0007669"/>
    <property type="project" value="UniProtKB-KW"/>
</dbReference>
<evidence type="ECO:0000256" key="1">
    <source>
        <dbReference type="ARBA" id="ARBA00001946"/>
    </source>
</evidence>
<proteinExistence type="predicted"/>
<dbReference type="GeneID" id="60059591"/>
<dbReference type="GO" id="GO:0019693">
    <property type="term" value="P:ribose phosphate metabolic process"/>
    <property type="evidence" value="ECO:0007669"/>
    <property type="project" value="TreeGrafter"/>
</dbReference>
<accession>A0A173SPK1</accession>
<dbReference type="SUPFAM" id="SSF55811">
    <property type="entry name" value="Nudix"/>
    <property type="match status" value="1"/>
</dbReference>